<dbReference type="Proteomes" id="UP001595660">
    <property type="component" value="Unassembled WGS sequence"/>
</dbReference>
<evidence type="ECO:0000313" key="2">
    <source>
        <dbReference type="Proteomes" id="UP001595660"/>
    </source>
</evidence>
<comment type="caution">
    <text evidence="1">The sequence shown here is derived from an EMBL/GenBank/DDBJ whole genome shotgun (WGS) entry which is preliminary data.</text>
</comment>
<name>A0ABD5NBE0_9EURY</name>
<gene>
    <name evidence="1" type="ORF">ACFOKC_02505</name>
</gene>
<protein>
    <submittedName>
        <fullName evidence="1">Uncharacterized protein</fullName>
    </submittedName>
</protein>
<keyword evidence="2" id="KW-1185">Reference proteome</keyword>
<dbReference type="RefSeq" id="WP_232572263.1">
    <property type="nucleotide sequence ID" value="NZ_CP089466.1"/>
</dbReference>
<dbReference type="AlphaFoldDB" id="A0ABD5NBE0"/>
<organism evidence="1 2">
    <name type="scientific">Halobacterium litoreum</name>
    <dbReference type="NCBI Taxonomy" id="2039234"/>
    <lineage>
        <taxon>Archaea</taxon>
        <taxon>Methanobacteriati</taxon>
        <taxon>Methanobacteriota</taxon>
        <taxon>Stenosarchaea group</taxon>
        <taxon>Halobacteria</taxon>
        <taxon>Halobacteriales</taxon>
        <taxon>Halobacteriaceae</taxon>
        <taxon>Halobacterium</taxon>
    </lineage>
</organism>
<dbReference type="EMBL" id="JBHRWN010000002">
    <property type="protein sequence ID" value="MFC3476590.1"/>
    <property type="molecule type" value="Genomic_DNA"/>
</dbReference>
<sequence>MAAASQTVRVVADLTMHVSRNAAGDLEAGAESVVTRIDAVGSVERVDVTDLRPRLNDLQVDATIEATLDVDDAPDTEAATREALIDGFGVDSVDDLQLDRAVVPPGEPVQEVG</sequence>
<proteinExistence type="predicted"/>
<accession>A0ABD5NBE0</accession>
<reference evidence="1 2" key="1">
    <citation type="journal article" date="2019" name="Int. J. Syst. Evol. Microbiol.">
        <title>The Global Catalogue of Microorganisms (GCM) 10K type strain sequencing project: providing services to taxonomists for standard genome sequencing and annotation.</title>
        <authorList>
            <consortium name="The Broad Institute Genomics Platform"/>
            <consortium name="The Broad Institute Genome Sequencing Center for Infectious Disease"/>
            <person name="Wu L."/>
            <person name="Ma J."/>
        </authorList>
    </citation>
    <scope>NUCLEOTIDE SEQUENCE [LARGE SCALE GENOMIC DNA]</scope>
    <source>
        <strain evidence="1 2">CGMCC 1.12562</strain>
    </source>
</reference>
<evidence type="ECO:0000313" key="1">
    <source>
        <dbReference type="EMBL" id="MFC3476590.1"/>
    </source>
</evidence>
<dbReference type="GeneID" id="69117499"/>